<dbReference type="Proteomes" id="UP001156856">
    <property type="component" value="Unassembled WGS sequence"/>
</dbReference>
<evidence type="ECO:0000313" key="5">
    <source>
        <dbReference type="Proteomes" id="UP001156856"/>
    </source>
</evidence>
<dbReference type="Proteomes" id="UP000321960">
    <property type="component" value="Unassembled WGS sequence"/>
</dbReference>
<accession>A0A512JC37</accession>
<evidence type="ECO:0000313" key="2">
    <source>
        <dbReference type="EMBL" id="GEP07465.1"/>
    </source>
</evidence>
<feature type="chain" id="PRO_5021987665" evidence="1">
    <location>
        <begin position="28"/>
        <end position="97"/>
    </location>
</feature>
<reference evidence="5" key="2">
    <citation type="journal article" date="2019" name="Int. J. Syst. Evol. Microbiol.">
        <title>The Global Catalogue of Microorganisms (GCM) 10K type strain sequencing project: providing services to taxonomists for standard genome sequencing and annotation.</title>
        <authorList>
            <consortium name="The Broad Institute Genomics Platform"/>
            <consortium name="The Broad Institute Genome Sequencing Center for Infectious Disease"/>
            <person name="Wu L."/>
            <person name="Ma J."/>
        </authorList>
    </citation>
    <scope>NUCLEOTIDE SEQUENCE [LARGE SCALE GENOMIC DNA]</scope>
    <source>
        <strain evidence="5">NBRC 107715</strain>
    </source>
</reference>
<organism evidence="2 4">
    <name type="scientific">Methylobacterium oxalidis</name>
    <dbReference type="NCBI Taxonomy" id="944322"/>
    <lineage>
        <taxon>Bacteria</taxon>
        <taxon>Pseudomonadati</taxon>
        <taxon>Pseudomonadota</taxon>
        <taxon>Alphaproteobacteria</taxon>
        <taxon>Hyphomicrobiales</taxon>
        <taxon>Methylobacteriaceae</taxon>
        <taxon>Methylobacterium</taxon>
    </lineage>
</organism>
<dbReference type="EMBL" id="BSPK01000045">
    <property type="protein sequence ID" value="GLS64521.1"/>
    <property type="molecule type" value="Genomic_DNA"/>
</dbReference>
<dbReference type="RefSeq" id="WP_238179689.1">
    <property type="nucleotide sequence ID" value="NZ_BJZU01000156.1"/>
</dbReference>
<keyword evidence="1" id="KW-0732">Signal</keyword>
<reference evidence="3" key="1">
    <citation type="journal article" date="2014" name="Int. J. Syst. Evol. Microbiol.">
        <title>Complete genome of a new Firmicutes species belonging to the dominant human colonic microbiota ('Ruminococcus bicirculans') reveals two chromosomes and a selective capacity to utilize plant glucans.</title>
        <authorList>
            <consortium name="NISC Comparative Sequencing Program"/>
            <person name="Wegmann U."/>
            <person name="Louis P."/>
            <person name="Goesmann A."/>
            <person name="Henrissat B."/>
            <person name="Duncan S.H."/>
            <person name="Flint H.J."/>
        </authorList>
    </citation>
    <scope>NUCLEOTIDE SEQUENCE</scope>
    <source>
        <strain evidence="3">NBRC 107715</strain>
    </source>
</reference>
<protein>
    <submittedName>
        <fullName evidence="2">Uncharacterized protein</fullName>
    </submittedName>
</protein>
<evidence type="ECO:0000313" key="4">
    <source>
        <dbReference type="Proteomes" id="UP000321960"/>
    </source>
</evidence>
<dbReference type="AlphaFoldDB" id="A0A512JC37"/>
<proteinExistence type="predicted"/>
<dbReference type="EMBL" id="BJZU01000156">
    <property type="protein sequence ID" value="GEP07465.1"/>
    <property type="molecule type" value="Genomic_DNA"/>
</dbReference>
<sequence>MTSHKPSPLHPCLRLALLATTTLVGLAAAPTQGADGTLGRERPPVSLSGAEVWSLRPTQVSLAVVRPDASTRDRPATGIPEARRNVRMVYPALVEAR</sequence>
<feature type="signal peptide" evidence="1">
    <location>
        <begin position="1"/>
        <end position="27"/>
    </location>
</feature>
<gene>
    <name evidence="3" type="ORF">GCM10007888_29020</name>
    <name evidence="2" type="ORF">MOX02_55030</name>
</gene>
<keyword evidence="5" id="KW-1185">Reference proteome</keyword>
<reference evidence="3" key="4">
    <citation type="submission" date="2023-01" db="EMBL/GenBank/DDBJ databases">
        <title>Draft genome sequence of Methylobacterium oxalidis strain NBRC 107715.</title>
        <authorList>
            <person name="Sun Q."/>
            <person name="Mori K."/>
        </authorList>
    </citation>
    <scope>NUCLEOTIDE SEQUENCE</scope>
    <source>
        <strain evidence="3">NBRC 107715</strain>
    </source>
</reference>
<comment type="caution">
    <text evidence="2">The sequence shown here is derived from an EMBL/GenBank/DDBJ whole genome shotgun (WGS) entry which is preliminary data.</text>
</comment>
<name>A0A512JC37_9HYPH</name>
<evidence type="ECO:0000256" key="1">
    <source>
        <dbReference type="SAM" id="SignalP"/>
    </source>
</evidence>
<evidence type="ECO:0000313" key="3">
    <source>
        <dbReference type="EMBL" id="GLS64521.1"/>
    </source>
</evidence>
<reference evidence="2 4" key="3">
    <citation type="submission" date="2019-07" db="EMBL/GenBank/DDBJ databases">
        <title>Whole genome shotgun sequence of Methylobacterium oxalidis NBRC 107715.</title>
        <authorList>
            <person name="Hosoyama A."/>
            <person name="Uohara A."/>
            <person name="Ohji S."/>
            <person name="Ichikawa N."/>
        </authorList>
    </citation>
    <scope>NUCLEOTIDE SEQUENCE [LARGE SCALE GENOMIC DNA]</scope>
    <source>
        <strain evidence="2 4">NBRC 107715</strain>
    </source>
</reference>